<dbReference type="SUPFAM" id="SSF51735">
    <property type="entry name" value="NAD(P)-binding Rossmann-fold domains"/>
    <property type="match status" value="1"/>
</dbReference>
<name>A0A8J4PQ47_9MYCE</name>
<dbReference type="PANTHER" id="PTHR43976">
    <property type="entry name" value="SHORT CHAIN DEHYDROGENASE"/>
    <property type="match status" value="1"/>
</dbReference>
<dbReference type="AlphaFoldDB" id="A0A8J4PQ47"/>
<dbReference type="EMBL" id="AJWJ01000324">
    <property type="protein sequence ID" value="KAF2071943.1"/>
    <property type="molecule type" value="Genomic_DNA"/>
</dbReference>
<reference evidence="4" key="1">
    <citation type="submission" date="2020-01" db="EMBL/GenBank/DDBJ databases">
        <title>Development of genomics and gene disruption for Polysphondylium violaceum indicates a role for the polyketide synthase stlB in stalk morphogenesis.</title>
        <authorList>
            <person name="Narita B."/>
            <person name="Kawabe Y."/>
            <person name="Kin K."/>
            <person name="Saito T."/>
            <person name="Gibbs R."/>
            <person name="Kuspa A."/>
            <person name="Muzny D."/>
            <person name="Queller D."/>
            <person name="Richards S."/>
            <person name="Strassman J."/>
            <person name="Sucgang R."/>
            <person name="Worley K."/>
            <person name="Schaap P."/>
        </authorList>
    </citation>
    <scope>NUCLEOTIDE SEQUENCE</scope>
    <source>
        <strain evidence="4">QSvi11</strain>
    </source>
</reference>
<accession>A0A8J4PQ47</accession>
<dbReference type="Proteomes" id="UP000695562">
    <property type="component" value="Unassembled WGS sequence"/>
</dbReference>
<dbReference type="OrthoDB" id="13950at2759"/>
<proteinExistence type="inferred from homology"/>
<keyword evidence="2" id="KW-0560">Oxidoreductase</keyword>
<evidence type="ECO:0000256" key="1">
    <source>
        <dbReference type="ARBA" id="ARBA00006484"/>
    </source>
</evidence>
<sequence length="295" mass="32699">MSLEENSNIVWYVTGSSKGMGLCLVKKLLQQGYKVAATTRDKDALWGQLNNDQPLTDDQVGSLLILNVDLTSDASVLQSINDTVAKFKRIDNVVNNAGYGLFGPVEECSPEACDKLFKVNVHGPLNVVRNVLPVLRSNKDSKYRPRIYNISSMVGFYPSFAGTAIYATSKFALNGLSQAMSTELEPLGIFVTSVLPGQFRTNFLQQDSGVYAETKIEDYKSTIDSLKERHKKMNGLQPGDPDKAMQILIELSKDPNPPRFLPLGKDSVEVIEKQIATNQNDIDRLRSIITDTDFK</sequence>
<dbReference type="PANTHER" id="PTHR43976:SF16">
    <property type="entry name" value="SHORT-CHAIN DEHYDROGENASE_REDUCTASE FAMILY PROTEIN"/>
    <property type="match status" value="1"/>
</dbReference>
<dbReference type="GO" id="GO:0016491">
    <property type="term" value="F:oxidoreductase activity"/>
    <property type="evidence" value="ECO:0007669"/>
    <property type="project" value="UniProtKB-KW"/>
</dbReference>
<organism evidence="4 5">
    <name type="scientific">Polysphondylium violaceum</name>
    <dbReference type="NCBI Taxonomy" id="133409"/>
    <lineage>
        <taxon>Eukaryota</taxon>
        <taxon>Amoebozoa</taxon>
        <taxon>Evosea</taxon>
        <taxon>Eumycetozoa</taxon>
        <taxon>Dictyostelia</taxon>
        <taxon>Dictyosteliales</taxon>
        <taxon>Dictyosteliaceae</taxon>
        <taxon>Polysphondylium</taxon>
    </lineage>
</organism>
<dbReference type="InterPro" id="IPR002347">
    <property type="entry name" value="SDR_fam"/>
</dbReference>
<comment type="similarity">
    <text evidence="1 3">Belongs to the short-chain dehydrogenases/reductases (SDR) family.</text>
</comment>
<dbReference type="PRINTS" id="PR00080">
    <property type="entry name" value="SDRFAMILY"/>
</dbReference>
<evidence type="ECO:0000256" key="2">
    <source>
        <dbReference type="ARBA" id="ARBA00023002"/>
    </source>
</evidence>
<dbReference type="Pfam" id="PF00106">
    <property type="entry name" value="adh_short"/>
    <property type="match status" value="1"/>
</dbReference>
<gene>
    <name evidence="4" type="ORF">CYY_006737</name>
</gene>
<dbReference type="InterPro" id="IPR036291">
    <property type="entry name" value="NAD(P)-bd_dom_sf"/>
</dbReference>
<dbReference type="Gene3D" id="3.40.50.720">
    <property type="entry name" value="NAD(P)-binding Rossmann-like Domain"/>
    <property type="match status" value="1"/>
</dbReference>
<evidence type="ECO:0000313" key="4">
    <source>
        <dbReference type="EMBL" id="KAF2071943.1"/>
    </source>
</evidence>
<evidence type="ECO:0000313" key="5">
    <source>
        <dbReference type="Proteomes" id="UP000695562"/>
    </source>
</evidence>
<dbReference type="InterPro" id="IPR051911">
    <property type="entry name" value="SDR_oxidoreductase"/>
</dbReference>
<protein>
    <submittedName>
        <fullName evidence="4">Uncharacterized protein</fullName>
    </submittedName>
</protein>
<comment type="caution">
    <text evidence="4">The sequence shown here is derived from an EMBL/GenBank/DDBJ whole genome shotgun (WGS) entry which is preliminary data.</text>
</comment>
<dbReference type="CDD" id="cd05374">
    <property type="entry name" value="17beta-HSD-like_SDR_c"/>
    <property type="match status" value="1"/>
</dbReference>
<keyword evidence="5" id="KW-1185">Reference proteome</keyword>
<evidence type="ECO:0000256" key="3">
    <source>
        <dbReference type="RuleBase" id="RU000363"/>
    </source>
</evidence>
<dbReference type="PRINTS" id="PR00081">
    <property type="entry name" value="GDHRDH"/>
</dbReference>